<dbReference type="GO" id="GO:0016298">
    <property type="term" value="F:lipase activity"/>
    <property type="evidence" value="ECO:0007669"/>
    <property type="project" value="InterPro"/>
</dbReference>
<dbReference type="AlphaFoldDB" id="A0A9Q0L056"/>
<proteinExistence type="inferred from homology"/>
<organism evidence="5 6">
    <name type="scientific">Protea cynaroides</name>
    <dbReference type="NCBI Taxonomy" id="273540"/>
    <lineage>
        <taxon>Eukaryota</taxon>
        <taxon>Viridiplantae</taxon>
        <taxon>Streptophyta</taxon>
        <taxon>Embryophyta</taxon>
        <taxon>Tracheophyta</taxon>
        <taxon>Spermatophyta</taxon>
        <taxon>Magnoliopsida</taxon>
        <taxon>Proteales</taxon>
        <taxon>Proteaceae</taxon>
        <taxon>Protea</taxon>
    </lineage>
</organism>
<keyword evidence="4" id="KW-0378">Hydrolase</keyword>
<dbReference type="OrthoDB" id="448051at2759"/>
<protein>
    <recommendedName>
        <fullName evidence="7">Lipid droplet-associated hydrolase</fullName>
    </recommendedName>
</protein>
<comment type="similarity">
    <text evidence="2">Belongs to the AB hydrolase superfamily. LDAH family.</text>
</comment>
<comment type="subcellular location">
    <subcellularLocation>
        <location evidence="1">Lipid droplet</location>
    </subcellularLocation>
</comment>
<dbReference type="SUPFAM" id="SSF53474">
    <property type="entry name" value="alpha/beta-Hydrolases"/>
    <property type="match status" value="1"/>
</dbReference>
<evidence type="ECO:0000256" key="1">
    <source>
        <dbReference type="ARBA" id="ARBA00004502"/>
    </source>
</evidence>
<evidence type="ECO:0000256" key="4">
    <source>
        <dbReference type="ARBA" id="ARBA00022801"/>
    </source>
</evidence>
<dbReference type="PANTHER" id="PTHR13390:SF0">
    <property type="entry name" value="LIPID DROPLET-ASSOCIATED HYDROLASE"/>
    <property type="match status" value="1"/>
</dbReference>
<name>A0A9Q0L056_9MAGN</name>
<sequence length="389" mass="43657">MFPILTRNDESFHLPAWPRTLKLKMKTRLPSLASRCLSFPLSISICSCSCSCSCRPRNMDTGKSTGNSIDQQILYEKKQATLRLCKVSRHTTELLELRAEDPSLHVLFIPGNPGIVTYYKDFVEALYELFGGSASVTAIGHISHTRKSWEHGCLFSLQDQIDHKMDFLKQEIHHTEVPLFLVGHSIGSYMSLEIFKRVPERVKYFIGLYPFLTFDKTSSKQSAIRKITASKTQSVILSSVVAFLGLLPRWATKALARRFLGSPCSSTAVEATCTHLLQYHCIRNVFFLAKSEFIKLSEVPDWMFIRGKQDQIAFLFGVGDHWGPLTMFEEISKQAPDVALSIEREGHTHSFCCSEAGSIWAAQHVASLIKHQCQAASGSSKVMVKDSNA</sequence>
<dbReference type="Pfam" id="PF10230">
    <property type="entry name" value="LIDHydrolase"/>
    <property type="match status" value="1"/>
</dbReference>
<dbReference type="InterPro" id="IPR029058">
    <property type="entry name" value="AB_hydrolase_fold"/>
</dbReference>
<reference evidence="5" key="1">
    <citation type="journal article" date="2023" name="Plant J.">
        <title>The genome of the king protea, Protea cynaroides.</title>
        <authorList>
            <person name="Chang J."/>
            <person name="Duong T.A."/>
            <person name="Schoeman C."/>
            <person name="Ma X."/>
            <person name="Roodt D."/>
            <person name="Barker N."/>
            <person name="Li Z."/>
            <person name="Van de Peer Y."/>
            <person name="Mizrachi E."/>
        </authorList>
    </citation>
    <scope>NUCLEOTIDE SEQUENCE</scope>
    <source>
        <tissue evidence="5">Young leaves</tissue>
    </source>
</reference>
<comment type="caution">
    <text evidence="5">The sequence shown here is derived from an EMBL/GenBank/DDBJ whole genome shotgun (WGS) entry which is preliminary data.</text>
</comment>
<evidence type="ECO:0000256" key="3">
    <source>
        <dbReference type="ARBA" id="ARBA00022677"/>
    </source>
</evidence>
<evidence type="ECO:0000256" key="2">
    <source>
        <dbReference type="ARBA" id="ARBA00008300"/>
    </source>
</evidence>
<gene>
    <name evidence="5" type="ORF">NE237_010386</name>
</gene>
<evidence type="ECO:0000313" key="6">
    <source>
        <dbReference type="Proteomes" id="UP001141806"/>
    </source>
</evidence>
<keyword evidence="3" id="KW-0551">Lipid droplet</keyword>
<dbReference type="Proteomes" id="UP001141806">
    <property type="component" value="Unassembled WGS sequence"/>
</dbReference>
<dbReference type="Gene3D" id="3.40.50.1820">
    <property type="entry name" value="alpha/beta hydrolase"/>
    <property type="match status" value="1"/>
</dbReference>
<evidence type="ECO:0008006" key="7">
    <source>
        <dbReference type="Google" id="ProtNLM"/>
    </source>
</evidence>
<dbReference type="PANTHER" id="PTHR13390">
    <property type="entry name" value="LIPASE"/>
    <property type="match status" value="1"/>
</dbReference>
<keyword evidence="6" id="KW-1185">Reference proteome</keyword>
<dbReference type="InterPro" id="IPR019363">
    <property type="entry name" value="LDAH"/>
</dbReference>
<dbReference type="GO" id="GO:0019915">
    <property type="term" value="P:lipid storage"/>
    <property type="evidence" value="ECO:0007669"/>
    <property type="project" value="InterPro"/>
</dbReference>
<evidence type="ECO:0000313" key="5">
    <source>
        <dbReference type="EMBL" id="KAJ4979606.1"/>
    </source>
</evidence>
<dbReference type="EMBL" id="JAMYWD010000002">
    <property type="protein sequence ID" value="KAJ4979606.1"/>
    <property type="molecule type" value="Genomic_DNA"/>
</dbReference>
<accession>A0A9Q0L056</accession>
<dbReference type="GO" id="GO:0005811">
    <property type="term" value="C:lipid droplet"/>
    <property type="evidence" value="ECO:0007669"/>
    <property type="project" value="UniProtKB-SubCell"/>
</dbReference>